<evidence type="ECO:0000313" key="1">
    <source>
        <dbReference type="EMBL" id="KAJ1678727.1"/>
    </source>
</evidence>
<feature type="non-terminal residue" evidence="1">
    <location>
        <position position="431"/>
    </location>
</feature>
<gene>
    <name evidence="1" type="ORF">EV182_003471</name>
</gene>
<comment type="caution">
    <text evidence="1">The sequence shown here is derived from an EMBL/GenBank/DDBJ whole genome shotgun (WGS) entry which is preliminary data.</text>
</comment>
<keyword evidence="2" id="KW-1185">Reference proteome</keyword>
<accession>A0ACC1HQJ5</accession>
<dbReference type="Proteomes" id="UP001145114">
    <property type="component" value="Unassembled WGS sequence"/>
</dbReference>
<proteinExistence type="predicted"/>
<dbReference type="EMBL" id="JAMZIH010000905">
    <property type="protein sequence ID" value="KAJ1678727.1"/>
    <property type="molecule type" value="Genomic_DNA"/>
</dbReference>
<name>A0ACC1HQJ5_9FUNG</name>
<protein>
    <submittedName>
        <fullName evidence="1">Uncharacterized protein</fullName>
    </submittedName>
</protein>
<organism evidence="1 2">
    <name type="scientific">Spiromyces aspiralis</name>
    <dbReference type="NCBI Taxonomy" id="68401"/>
    <lineage>
        <taxon>Eukaryota</taxon>
        <taxon>Fungi</taxon>
        <taxon>Fungi incertae sedis</taxon>
        <taxon>Zoopagomycota</taxon>
        <taxon>Kickxellomycotina</taxon>
        <taxon>Kickxellomycetes</taxon>
        <taxon>Kickxellales</taxon>
        <taxon>Kickxellaceae</taxon>
        <taxon>Spiromyces</taxon>
    </lineage>
</organism>
<reference evidence="1" key="1">
    <citation type="submission" date="2022-06" db="EMBL/GenBank/DDBJ databases">
        <title>Phylogenomic reconstructions and comparative analyses of Kickxellomycotina fungi.</title>
        <authorList>
            <person name="Reynolds N.K."/>
            <person name="Stajich J.E."/>
            <person name="Barry K."/>
            <person name="Grigoriev I.V."/>
            <person name="Crous P."/>
            <person name="Smith M.E."/>
        </authorList>
    </citation>
    <scope>NUCLEOTIDE SEQUENCE</scope>
    <source>
        <strain evidence="1">RSA 2271</strain>
    </source>
</reference>
<evidence type="ECO:0000313" key="2">
    <source>
        <dbReference type="Proteomes" id="UP001145114"/>
    </source>
</evidence>
<sequence length="431" mass="45277">MSTRITLSEVLDNFTYGNADTQTAAKQASLGSNGSNPATALAQFPSIAPRPALAASTGSDHAPTADQQHSSASSTAVTTKPQRRTQRKGSSRKRAVDRDQHAMLAPQFSDFDALSKILAQAPLDPVTTTTTTTSAMGQGFSQFNDNLVREILNELSSIPYSFSDPLEPMQASVPPANTDGALGPTTNSFKRRRIDKAPAGQPQNQRHQSAVASTTWHEAIAPAFAASSNSSAAVGIAAAGNKPNTPNLLPSSPPISGADTLPFLGSHLTATPMGAALGVLPPPTAPTIAAATTSATQKSSSRALANPKRRRTSISADVMKRVSSSPLLSSSIGCVGTPLISPHFQNNQAFDTKPTSSVSAWTQQQRPAGPSRVSPSGIDNCALQTSNPSRMRMSKWSIAEDKCLMLCVREVRQHRGAAVTEAHTISEMEWS</sequence>